<gene>
    <name evidence="1" type="ORF">LP422_13110</name>
</gene>
<evidence type="ECO:0000313" key="2">
    <source>
        <dbReference type="Proteomes" id="UP001059663"/>
    </source>
</evidence>
<evidence type="ECO:0000313" key="1">
    <source>
        <dbReference type="EMBL" id="UUZ43751.1"/>
    </source>
</evidence>
<dbReference type="EMBL" id="CP087977">
    <property type="protein sequence ID" value="UUZ43751.1"/>
    <property type="molecule type" value="Genomic_DNA"/>
</dbReference>
<accession>A0AC61U160</accession>
<name>A0AC61U160_9MICO</name>
<sequence length="336" mass="35866">MAQFVEAALPGRLAPFVESLVGYRITGARPGTHIGMPSDTLTLVVSLDDPLDLVGADGREGRYDAMVAGLHAGPALIRHDGSQHGVQLDLTPAGAALLLGGPAGELAGTSVDLDLLIGPAARQLHERLSESEGWESRFALVVRALFADRDATWQPRPEVGHAWRLLRRSRGRAPIHAIAAEVGWSTRHSGTQFRHEFGQSPKTTARVMRFPGESTADRAGPAPRRGGGGLRVRGPEPPQPRLAGLRRDLTHPVAARRRDRIRPRHLGCRRAILRSWTPRPRPALVPTTTSGAASPPPTRWPCGLGCSPSGSPRGSSWRVTTGSCSTARCSGPRAVG</sequence>
<protein>
    <submittedName>
        <fullName evidence="1">Uncharacterized protein</fullName>
    </submittedName>
</protein>
<proteinExistence type="predicted"/>
<reference evidence="1" key="1">
    <citation type="submission" date="2021-11" db="EMBL/GenBank/DDBJ databases">
        <title>Study of the species diversity of bacterial strains isolated from a unique natural object - Shulgan-Tash cave (Bashkiria).</title>
        <authorList>
            <person name="Sazanova A.L."/>
            <person name="Chirak E.R."/>
            <person name="Safronova V.I."/>
        </authorList>
    </citation>
    <scope>NUCLEOTIDE SEQUENCE</scope>
    <source>
        <strain evidence="1">P1</strain>
    </source>
</reference>
<dbReference type="Proteomes" id="UP001059663">
    <property type="component" value="Chromosome"/>
</dbReference>
<organism evidence="1 2">
    <name type="scientific">Janibacter limosus</name>
    <dbReference type="NCBI Taxonomy" id="53458"/>
    <lineage>
        <taxon>Bacteria</taxon>
        <taxon>Bacillati</taxon>
        <taxon>Actinomycetota</taxon>
        <taxon>Actinomycetes</taxon>
        <taxon>Micrococcales</taxon>
        <taxon>Intrasporangiaceae</taxon>
        <taxon>Janibacter</taxon>
    </lineage>
</organism>